<organism evidence="2 3">
    <name type="scientific">Coniochaeta hoffmannii</name>
    <dbReference type="NCBI Taxonomy" id="91930"/>
    <lineage>
        <taxon>Eukaryota</taxon>
        <taxon>Fungi</taxon>
        <taxon>Dikarya</taxon>
        <taxon>Ascomycota</taxon>
        <taxon>Pezizomycotina</taxon>
        <taxon>Sordariomycetes</taxon>
        <taxon>Sordariomycetidae</taxon>
        <taxon>Coniochaetales</taxon>
        <taxon>Coniochaetaceae</taxon>
        <taxon>Coniochaeta</taxon>
    </lineage>
</organism>
<protein>
    <submittedName>
        <fullName evidence="2">Uncharacterized protein</fullName>
    </submittedName>
</protein>
<reference evidence="2" key="1">
    <citation type="submission" date="2022-07" db="EMBL/GenBank/DDBJ databases">
        <title>Fungi with potential for degradation of polypropylene.</title>
        <authorList>
            <person name="Gostincar C."/>
        </authorList>
    </citation>
    <scope>NUCLEOTIDE SEQUENCE</scope>
    <source>
        <strain evidence="2">EXF-13287</strain>
    </source>
</reference>
<gene>
    <name evidence="2" type="ORF">NKR19_g3384</name>
</gene>
<dbReference type="Proteomes" id="UP001174691">
    <property type="component" value="Unassembled WGS sequence"/>
</dbReference>
<feature type="coiled-coil region" evidence="1">
    <location>
        <begin position="132"/>
        <end position="216"/>
    </location>
</feature>
<feature type="coiled-coil region" evidence="1">
    <location>
        <begin position="62"/>
        <end position="96"/>
    </location>
</feature>
<dbReference type="EMBL" id="JANBVN010000037">
    <property type="protein sequence ID" value="KAJ9158371.1"/>
    <property type="molecule type" value="Genomic_DNA"/>
</dbReference>
<name>A0AA38SEU5_9PEZI</name>
<comment type="caution">
    <text evidence="2">The sequence shown here is derived from an EMBL/GenBank/DDBJ whole genome shotgun (WGS) entry which is preliminary data.</text>
</comment>
<sequence>MPGHRIIVERDRHGQPVRIIRRHSTSHHGHHHHHHWDDERADITNGELANMRERERLLLEANDAFARENQILKANLEQAERNIRHHLRVEAQLRSNVQSLAVENGDLRRSLEAYQNIEQRHQAKTTELRHKTTRLENENEGLRGRIRQLTKDLRDALDDRVRSLTEEVTKWRRRWEDLDRRYAKIGVNLDEYIKENHELKDENAILRRQNDSYKSILRRHHLI</sequence>
<evidence type="ECO:0000313" key="3">
    <source>
        <dbReference type="Proteomes" id="UP001174691"/>
    </source>
</evidence>
<proteinExistence type="predicted"/>
<evidence type="ECO:0000313" key="2">
    <source>
        <dbReference type="EMBL" id="KAJ9158371.1"/>
    </source>
</evidence>
<evidence type="ECO:0000256" key="1">
    <source>
        <dbReference type="SAM" id="Coils"/>
    </source>
</evidence>
<accession>A0AA38SEU5</accession>
<dbReference type="AlphaFoldDB" id="A0AA38SEU5"/>
<keyword evidence="3" id="KW-1185">Reference proteome</keyword>
<dbReference type="SUPFAM" id="SSF57997">
    <property type="entry name" value="Tropomyosin"/>
    <property type="match status" value="1"/>
</dbReference>
<keyword evidence="1" id="KW-0175">Coiled coil</keyword>